<dbReference type="PANTHER" id="PTHR39323:SF1">
    <property type="entry name" value="BLR1149 PROTEIN"/>
    <property type="match status" value="1"/>
</dbReference>
<gene>
    <name evidence="1" type="ORF">S06H3_03182</name>
</gene>
<comment type="caution">
    <text evidence="1">The sequence shown here is derived from an EMBL/GenBank/DDBJ whole genome shotgun (WGS) entry which is preliminary data.</text>
</comment>
<sequence length="104" mass="11570">MAHNHPAVEFRDELGWRTVEPIWLRAKLDASKFPKKVGVQITGELPELLVMPAFSELVGGAAVNRKMPKELIGPMFKAGAVKLEKAEAYLLDGTFLGKVRDLRK</sequence>
<dbReference type="EMBL" id="BARV01001006">
    <property type="protein sequence ID" value="GAH91018.1"/>
    <property type="molecule type" value="Genomic_DNA"/>
</dbReference>
<name>X1LA70_9ZZZZ</name>
<protein>
    <submittedName>
        <fullName evidence="1">Uncharacterized protein</fullName>
    </submittedName>
</protein>
<evidence type="ECO:0000313" key="1">
    <source>
        <dbReference type="EMBL" id="GAH91018.1"/>
    </source>
</evidence>
<dbReference type="PANTHER" id="PTHR39323">
    <property type="entry name" value="BLR1149 PROTEIN"/>
    <property type="match status" value="1"/>
</dbReference>
<organism evidence="1">
    <name type="scientific">marine sediment metagenome</name>
    <dbReference type="NCBI Taxonomy" id="412755"/>
    <lineage>
        <taxon>unclassified sequences</taxon>
        <taxon>metagenomes</taxon>
        <taxon>ecological metagenomes</taxon>
    </lineage>
</organism>
<proteinExistence type="predicted"/>
<dbReference type="AlphaFoldDB" id="X1LA70"/>
<accession>X1LA70</accession>
<reference evidence="1" key="1">
    <citation type="journal article" date="2014" name="Front. Microbiol.">
        <title>High frequency of phylogenetically diverse reductive dehalogenase-homologous genes in deep subseafloor sedimentary metagenomes.</title>
        <authorList>
            <person name="Kawai M."/>
            <person name="Futagami T."/>
            <person name="Toyoda A."/>
            <person name="Takaki Y."/>
            <person name="Nishi S."/>
            <person name="Hori S."/>
            <person name="Arai W."/>
            <person name="Tsubouchi T."/>
            <person name="Morono Y."/>
            <person name="Uchiyama I."/>
            <person name="Ito T."/>
            <person name="Fujiyama A."/>
            <person name="Inagaki F."/>
            <person name="Takami H."/>
        </authorList>
    </citation>
    <scope>NUCLEOTIDE SEQUENCE</scope>
    <source>
        <strain evidence="1">Expedition CK06-06</strain>
    </source>
</reference>